<feature type="transmembrane region" description="Helical" evidence="1">
    <location>
        <begin position="24"/>
        <end position="42"/>
    </location>
</feature>
<sequence>MRTNNAHAVIETYQRNYSPKPGAFLKRLAGYFAVFLVITLYGHPETALKVLIILLLLDLFISWVLGGTASKEDGGHK</sequence>
<proteinExistence type="predicted"/>
<keyword evidence="1" id="KW-1133">Transmembrane helix</keyword>
<gene>
    <name evidence="2" type="ORF">APY94_00485</name>
</gene>
<evidence type="ECO:0000313" key="2">
    <source>
        <dbReference type="EMBL" id="KUH34696.1"/>
    </source>
</evidence>
<keyword evidence="3" id="KW-1185">Reference proteome</keyword>
<dbReference type="AlphaFoldDB" id="A0A100XZL8"/>
<comment type="caution">
    <text evidence="2">The sequence shown here is derived from an EMBL/GenBank/DDBJ whole genome shotgun (WGS) entry which is preliminary data.</text>
</comment>
<evidence type="ECO:0000256" key="1">
    <source>
        <dbReference type="SAM" id="Phobius"/>
    </source>
</evidence>
<organism evidence="2 3">
    <name type="scientific">Thermococcus celericrescens</name>
    <dbReference type="NCBI Taxonomy" id="227598"/>
    <lineage>
        <taxon>Archaea</taxon>
        <taxon>Methanobacteriati</taxon>
        <taxon>Methanobacteriota</taxon>
        <taxon>Thermococci</taxon>
        <taxon>Thermococcales</taxon>
        <taxon>Thermococcaceae</taxon>
        <taxon>Thermococcus</taxon>
    </lineage>
</organism>
<accession>A0A100XZL8</accession>
<reference evidence="2 3" key="1">
    <citation type="submission" date="2015-10" db="EMBL/GenBank/DDBJ databases">
        <title>Draft genome sequence of Thermococcus celericrescens strain DSM 17994.</title>
        <authorList>
            <person name="Hong S.-J."/>
            <person name="Park C.-E."/>
            <person name="Shin J.-H."/>
        </authorList>
    </citation>
    <scope>NUCLEOTIDE SEQUENCE [LARGE SCALE GENOMIC DNA]</scope>
    <source>
        <strain evidence="2 3">DSM 17994</strain>
    </source>
</reference>
<dbReference type="OrthoDB" id="382625at2157"/>
<protein>
    <submittedName>
        <fullName evidence="2">Uncharacterized protein</fullName>
    </submittedName>
</protein>
<keyword evidence="1" id="KW-0812">Transmembrane</keyword>
<dbReference type="STRING" id="227598.APY94_00485"/>
<name>A0A100XZL8_9EURY</name>
<evidence type="ECO:0000313" key="3">
    <source>
        <dbReference type="Proteomes" id="UP000053462"/>
    </source>
</evidence>
<keyword evidence="1" id="KW-0472">Membrane</keyword>
<dbReference type="EMBL" id="LLYW01000002">
    <property type="protein sequence ID" value="KUH34696.1"/>
    <property type="molecule type" value="Genomic_DNA"/>
</dbReference>
<feature type="transmembrane region" description="Helical" evidence="1">
    <location>
        <begin position="48"/>
        <end position="69"/>
    </location>
</feature>
<dbReference type="Proteomes" id="UP000053462">
    <property type="component" value="Unassembled WGS sequence"/>
</dbReference>
<dbReference type="RefSeq" id="WP_058937782.1">
    <property type="nucleotide sequence ID" value="NZ_LLYW01000002.1"/>
</dbReference>